<organism evidence="1 2">
    <name type="scientific">Streptomyces asoensis</name>
    <dbReference type="NCBI Taxonomy" id="249586"/>
    <lineage>
        <taxon>Bacteria</taxon>
        <taxon>Bacillati</taxon>
        <taxon>Actinomycetota</taxon>
        <taxon>Actinomycetes</taxon>
        <taxon>Kitasatosporales</taxon>
        <taxon>Streptomycetaceae</taxon>
        <taxon>Streptomyces</taxon>
    </lineage>
</organism>
<protein>
    <submittedName>
        <fullName evidence="1">Uncharacterized protein</fullName>
    </submittedName>
</protein>
<proteinExistence type="predicted"/>
<keyword evidence="2" id="KW-1185">Reference proteome</keyword>
<dbReference type="GeneID" id="91474806"/>
<evidence type="ECO:0000313" key="1">
    <source>
        <dbReference type="EMBL" id="GHI65388.1"/>
    </source>
</evidence>
<name>A0ABQ3SB94_9ACTN</name>
<comment type="caution">
    <text evidence="1">The sequence shown here is derived from an EMBL/GenBank/DDBJ whole genome shotgun (WGS) entry which is preliminary data.</text>
</comment>
<dbReference type="Proteomes" id="UP000649259">
    <property type="component" value="Unassembled WGS sequence"/>
</dbReference>
<accession>A0ABQ3SB94</accession>
<gene>
    <name evidence="1" type="ORF">Saso_70380</name>
</gene>
<sequence>MDFAPYEDWQRALEETFFSPDWDGHPVIMYVDDTAAEQMQERFRLAVPLAEAVRQVVWPGGPRPYQDVERYEASKSADSEDAPAVLPLLACSVIAATRMAHDGNRRASNYHSHFSELLAGREGVLTSGDYTAVAGMWQRLAAWQVQWGSYRGLCTIPSPGDLPRSQARIGYALSQAVLRGTDRQLLPKFFDVMRARNTGAWPQPGAALAQGARLWDQAAKFSPAFRRALDHPEFRPLVERLLGRLANVWDGSAQYVAHGTPRGELLVRFENRRLGWIARFPRPGAVAYQLASGVALRRLGETNYYAVDGLELPTDRSLRAGLQLTGEGVAVSRPASSLVVLTQNESLDCRTSVDRFTPGDEHIVLAAPDAARDVEAVLQKAASPRPAPRTLSWLPRGWVLYPRVVFEDAVTLTEAIRDVKGALLAVQPAPQFKAALQGGLLLAPRLSRKLYLAGGEPDLVLPDGASGEAVLDGQRQEPPFQARGVPIPLWPRALGPGDHTLEAEGSALAFATADGAPGVAEPEQPVGFPAADGEAAAFASPGSDPVLVRGADLDTVGLDAAPRVVLCRRRAEETLFVSSDGRAWRVAEPSVPSWWSRLPQSPSDYHFEVYVRAGGGWVLQLRQGEWSAEPAYPQAPSFAPGPEHRGWADAVLRAAGAGSGELWDSFVELAREVTQC</sequence>
<reference evidence="2" key="1">
    <citation type="submission" date="2023-07" db="EMBL/GenBank/DDBJ databases">
        <title>Whole genome shotgun sequence of Streptomyces cacaoi subsp. asoensis NBRC 13813.</title>
        <authorList>
            <person name="Komaki H."/>
            <person name="Tamura T."/>
        </authorList>
    </citation>
    <scope>NUCLEOTIDE SEQUENCE [LARGE SCALE GENOMIC DNA]</scope>
    <source>
        <strain evidence="2">NBRC 13813</strain>
    </source>
</reference>
<dbReference type="EMBL" id="BNEB01000005">
    <property type="protein sequence ID" value="GHI65388.1"/>
    <property type="molecule type" value="Genomic_DNA"/>
</dbReference>
<evidence type="ECO:0000313" key="2">
    <source>
        <dbReference type="Proteomes" id="UP000649259"/>
    </source>
</evidence>
<dbReference type="RefSeq" id="WP_189919754.1">
    <property type="nucleotide sequence ID" value="NZ_BMSI01000003.1"/>
</dbReference>